<evidence type="ECO:0000256" key="1">
    <source>
        <dbReference type="ARBA" id="ARBA00004141"/>
    </source>
</evidence>
<feature type="transmembrane region" description="Helical" evidence="7">
    <location>
        <begin position="58"/>
        <end position="82"/>
    </location>
</feature>
<accession>A0A225ALM4</accession>
<comment type="subcellular location">
    <subcellularLocation>
        <location evidence="1">Membrane</location>
        <topology evidence="1">Multi-pass membrane protein</topology>
    </subcellularLocation>
</comment>
<name>A0A225ALM4_TALAT</name>
<dbReference type="RefSeq" id="XP_020121931.1">
    <property type="nucleotide sequence ID" value="XM_020264965.1"/>
</dbReference>
<protein>
    <recommendedName>
        <fullName evidence="8">Rhodopsin domain-containing protein</fullName>
    </recommendedName>
</protein>
<comment type="caution">
    <text evidence="9">The sequence shown here is derived from an EMBL/GenBank/DDBJ whole genome shotgun (WGS) entry which is preliminary data.</text>
</comment>
<feature type="domain" description="Rhodopsin" evidence="8">
    <location>
        <begin position="151"/>
        <end position="227"/>
    </location>
</feature>
<dbReference type="Proteomes" id="UP000214365">
    <property type="component" value="Unassembled WGS sequence"/>
</dbReference>
<dbReference type="PANTHER" id="PTHR33048:SF168">
    <property type="match status" value="1"/>
</dbReference>
<keyword evidence="2 7" id="KW-0812">Transmembrane</keyword>
<keyword evidence="4 7" id="KW-0472">Membrane</keyword>
<dbReference type="InterPro" id="IPR049326">
    <property type="entry name" value="Rhodopsin_dom_fungi"/>
</dbReference>
<evidence type="ECO:0000256" key="3">
    <source>
        <dbReference type="ARBA" id="ARBA00022989"/>
    </source>
</evidence>
<dbReference type="GeneID" id="31002630"/>
<sequence>MSENNLIIQLDPAYHLGLDQVGYATFVVGIFFVLLAILAVGLRLYTRRLLRNKIGIDDWLIIAALVVFFGFTANALICVFTYGGGQQYEDEAEALTKYVQYMKAEYIVSPLYATNVTLIKMSILPADKDDSGTASFPAEANGIAGDFPLLFLVHHSLFPVNLEILLLIVFSPPPKRVIITGTVRIFYIYVPGNENVDLNKAGLWSVINMGVSILCACLPTYRPLLSKLSPGPIWKSLCSYRSRKSGTDSSTANLTSNNSKGNNRSNKKRHSNYYRMDGLTVDCLPLAEVVAEERRLEAMEGSNGIRVQRDFEVV</sequence>
<evidence type="ECO:0000256" key="2">
    <source>
        <dbReference type="ARBA" id="ARBA00022692"/>
    </source>
</evidence>
<dbReference type="PANTHER" id="PTHR33048">
    <property type="entry name" value="PTH11-LIKE INTEGRAL MEMBRANE PROTEIN (AFU_ORTHOLOGUE AFUA_5G11245)"/>
    <property type="match status" value="1"/>
</dbReference>
<evidence type="ECO:0000256" key="6">
    <source>
        <dbReference type="SAM" id="MobiDB-lite"/>
    </source>
</evidence>
<reference evidence="9 10" key="1">
    <citation type="submission" date="2015-06" db="EMBL/GenBank/DDBJ databases">
        <title>Talaromyces atroroseus IBT 11181 draft genome.</title>
        <authorList>
            <person name="Rasmussen K.B."/>
            <person name="Rasmussen S."/>
            <person name="Petersen B."/>
            <person name="Sicheritz-Ponten T."/>
            <person name="Mortensen U.H."/>
            <person name="Thrane U."/>
        </authorList>
    </citation>
    <scope>NUCLEOTIDE SEQUENCE [LARGE SCALE GENOMIC DNA]</scope>
    <source>
        <strain evidence="9 10">IBT 11181</strain>
    </source>
</reference>
<comment type="similarity">
    <text evidence="5">Belongs to the SAT4 family.</text>
</comment>
<evidence type="ECO:0000256" key="4">
    <source>
        <dbReference type="ARBA" id="ARBA00023136"/>
    </source>
</evidence>
<dbReference type="AlphaFoldDB" id="A0A225ALM4"/>
<feature type="domain" description="Rhodopsin" evidence="8">
    <location>
        <begin position="42"/>
        <end position="124"/>
    </location>
</feature>
<dbReference type="EMBL" id="LFMY01000003">
    <property type="protein sequence ID" value="OKL61810.1"/>
    <property type="molecule type" value="Genomic_DNA"/>
</dbReference>
<keyword evidence="3 7" id="KW-1133">Transmembrane helix</keyword>
<dbReference type="Pfam" id="PF20684">
    <property type="entry name" value="Fung_rhodopsin"/>
    <property type="match status" value="2"/>
</dbReference>
<organism evidence="9 10">
    <name type="scientific">Talaromyces atroroseus</name>
    <dbReference type="NCBI Taxonomy" id="1441469"/>
    <lineage>
        <taxon>Eukaryota</taxon>
        <taxon>Fungi</taxon>
        <taxon>Dikarya</taxon>
        <taxon>Ascomycota</taxon>
        <taxon>Pezizomycotina</taxon>
        <taxon>Eurotiomycetes</taxon>
        <taxon>Eurotiomycetidae</taxon>
        <taxon>Eurotiales</taxon>
        <taxon>Trichocomaceae</taxon>
        <taxon>Talaromyces</taxon>
        <taxon>Talaromyces sect. Trachyspermi</taxon>
    </lineage>
</organism>
<evidence type="ECO:0000259" key="8">
    <source>
        <dbReference type="Pfam" id="PF20684"/>
    </source>
</evidence>
<proteinExistence type="inferred from homology"/>
<dbReference type="InterPro" id="IPR052337">
    <property type="entry name" value="SAT4-like"/>
</dbReference>
<evidence type="ECO:0000256" key="7">
    <source>
        <dbReference type="SAM" id="Phobius"/>
    </source>
</evidence>
<evidence type="ECO:0000313" key="10">
    <source>
        <dbReference type="Proteomes" id="UP000214365"/>
    </source>
</evidence>
<dbReference type="GO" id="GO:0016020">
    <property type="term" value="C:membrane"/>
    <property type="evidence" value="ECO:0007669"/>
    <property type="project" value="UniProtKB-SubCell"/>
</dbReference>
<dbReference type="OrthoDB" id="10017208at2759"/>
<feature type="region of interest" description="Disordered" evidence="6">
    <location>
        <begin position="243"/>
        <end position="271"/>
    </location>
</feature>
<evidence type="ECO:0000313" key="9">
    <source>
        <dbReference type="EMBL" id="OKL61810.1"/>
    </source>
</evidence>
<feature type="transmembrane region" description="Helical" evidence="7">
    <location>
        <begin position="20"/>
        <end position="46"/>
    </location>
</feature>
<evidence type="ECO:0000256" key="5">
    <source>
        <dbReference type="ARBA" id="ARBA00038359"/>
    </source>
</evidence>
<gene>
    <name evidence="9" type="ORF">UA08_02875</name>
</gene>
<keyword evidence="10" id="KW-1185">Reference proteome</keyword>